<dbReference type="Proteomes" id="UP000698800">
    <property type="component" value="Unassembled WGS sequence"/>
</dbReference>
<evidence type="ECO:0000313" key="3">
    <source>
        <dbReference type="Proteomes" id="UP000698800"/>
    </source>
</evidence>
<evidence type="ECO:0000313" key="2">
    <source>
        <dbReference type="EMBL" id="KAH0541265.1"/>
    </source>
</evidence>
<organism evidence="2 3">
    <name type="scientific">Glutinoglossum americanum</name>
    <dbReference type="NCBI Taxonomy" id="1670608"/>
    <lineage>
        <taxon>Eukaryota</taxon>
        <taxon>Fungi</taxon>
        <taxon>Dikarya</taxon>
        <taxon>Ascomycota</taxon>
        <taxon>Pezizomycotina</taxon>
        <taxon>Geoglossomycetes</taxon>
        <taxon>Geoglossales</taxon>
        <taxon>Geoglossaceae</taxon>
        <taxon>Glutinoglossum</taxon>
    </lineage>
</organism>
<feature type="region of interest" description="Disordered" evidence="1">
    <location>
        <begin position="457"/>
        <end position="500"/>
    </location>
</feature>
<sequence length="646" mass="70387">MATARVTRVDKTPAVRNIRQAPHTMSPRTPRKELDNGKVDPTLAGPSAVAPKKTNKALSSLGSSYKNTYVQGSLASVLDTEPHFSNLFKFLALSPTDEKGQTSHEAAGFLKSIGAWTFLSSWSNVVGQNGHQDGDLSGDMTLRTQCPYHRNHDAEPINAVLCQRSFHGATAPNCICRDSPTAAGLGLGGRGHSPTPDAVNGLKPQPRLCHRSPRQNPHDAHGQHVPTAPRLIHSAIDNAPRPDTTTAKSSTSVIPISSHEGSTTQSPRDAPGGTSPSFPAGTEASPGDSTAPSSARQALTLTTVSTSPSNHKKRTRRDDSQSPSRGKKPASRNRNTTRDRFPCIYYVHDPIKFKSCEERDFPGFKTLKAHVFEHVRRYQCIGCGMRVGKEDNLRKHWRNTKQICQQQPPQAWLTPPITSEETTRFLTISAAGEGGLERAVFSPTALFEKDNAIRFHQPRKPSTAPPPPHDSPSPPSSPSSSDPSPPHRETHPHNPPPDAALTCQLKSMAERIAALEAKTQRPPELEFTAERIAALDAKTQRLESTVALLLEHIHAEKPPPQDLRVKKLEDENHALRLQIARLRDDGGAEAAAGLSLAPGDTANHHHYHHSAYARSSPPDFDFRDFVRSSGDEEEEEEEEGGGEGER</sequence>
<comment type="caution">
    <text evidence="2">The sequence shown here is derived from an EMBL/GenBank/DDBJ whole genome shotgun (WGS) entry which is preliminary data.</text>
</comment>
<feature type="compositionally biased region" description="Basic and acidic residues" evidence="1">
    <location>
        <begin position="620"/>
        <end position="630"/>
    </location>
</feature>
<feature type="region of interest" description="Disordered" evidence="1">
    <location>
        <begin position="1"/>
        <end position="51"/>
    </location>
</feature>
<feature type="compositionally biased region" description="Acidic residues" evidence="1">
    <location>
        <begin position="631"/>
        <end position="646"/>
    </location>
</feature>
<dbReference type="AlphaFoldDB" id="A0A9P8KZR8"/>
<proteinExistence type="predicted"/>
<keyword evidence="3" id="KW-1185">Reference proteome</keyword>
<name>A0A9P8KZR8_9PEZI</name>
<feature type="region of interest" description="Disordered" evidence="1">
    <location>
        <begin position="187"/>
        <end position="336"/>
    </location>
</feature>
<evidence type="ECO:0000256" key="1">
    <source>
        <dbReference type="SAM" id="MobiDB-lite"/>
    </source>
</evidence>
<feature type="compositionally biased region" description="Polar residues" evidence="1">
    <location>
        <begin position="243"/>
        <end position="267"/>
    </location>
</feature>
<feature type="region of interest" description="Disordered" evidence="1">
    <location>
        <begin position="593"/>
        <end position="646"/>
    </location>
</feature>
<feature type="compositionally biased region" description="Pro residues" evidence="1">
    <location>
        <begin position="463"/>
        <end position="477"/>
    </location>
</feature>
<protein>
    <submittedName>
        <fullName evidence="2">Uncharacterized protein</fullName>
    </submittedName>
</protein>
<dbReference type="EMBL" id="JAGHQL010000083">
    <property type="protein sequence ID" value="KAH0541265.1"/>
    <property type="molecule type" value="Genomic_DNA"/>
</dbReference>
<gene>
    <name evidence="2" type="ORF">FGG08_004270</name>
</gene>
<accession>A0A9P8KZR8</accession>
<reference evidence="2" key="1">
    <citation type="submission" date="2021-03" db="EMBL/GenBank/DDBJ databases">
        <title>Comparative genomics and phylogenomic investigation of the class Geoglossomycetes provide insights into ecological specialization and systematics.</title>
        <authorList>
            <person name="Melie T."/>
            <person name="Pirro S."/>
            <person name="Miller A.N."/>
            <person name="Quandt A."/>
        </authorList>
    </citation>
    <scope>NUCLEOTIDE SEQUENCE</scope>
    <source>
        <strain evidence="2">GBOQ0MN5Z8</strain>
    </source>
</reference>
<feature type="compositionally biased region" description="Polar residues" evidence="1">
    <location>
        <begin position="287"/>
        <end position="309"/>
    </location>
</feature>
<dbReference type="OrthoDB" id="4161727at2759"/>